<evidence type="ECO:0000313" key="1">
    <source>
        <dbReference type="EMBL" id="GFS02408.1"/>
    </source>
</evidence>
<dbReference type="Proteomes" id="UP000762676">
    <property type="component" value="Unassembled WGS sequence"/>
</dbReference>
<evidence type="ECO:0000313" key="2">
    <source>
        <dbReference type="Proteomes" id="UP000762676"/>
    </source>
</evidence>
<dbReference type="AlphaFoldDB" id="A0AAV4HYI0"/>
<proteinExistence type="predicted"/>
<accession>A0AAV4HYI0</accession>
<organism evidence="1 2">
    <name type="scientific">Elysia marginata</name>
    <dbReference type="NCBI Taxonomy" id="1093978"/>
    <lineage>
        <taxon>Eukaryota</taxon>
        <taxon>Metazoa</taxon>
        <taxon>Spiralia</taxon>
        <taxon>Lophotrochozoa</taxon>
        <taxon>Mollusca</taxon>
        <taxon>Gastropoda</taxon>
        <taxon>Heterobranchia</taxon>
        <taxon>Euthyneura</taxon>
        <taxon>Panpulmonata</taxon>
        <taxon>Sacoglossa</taxon>
        <taxon>Placobranchoidea</taxon>
        <taxon>Plakobranchidae</taxon>
        <taxon>Elysia</taxon>
    </lineage>
</organism>
<reference evidence="1 2" key="1">
    <citation type="journal article" date="2021" name="Elife">
        <title>Chloroplast acquisition without the gene transfer in kleptoplastic sea slugs, Plakobranchus ocellatus.</title>
        <authorList>
            <person name="Maeda T."/>
            <person name="Takahashi S."/>
            <person name="Yoshida T."/>
            <person name="Shimamura S."/>
            <person name="Takaki Y."/>
            <person name="Nagai Y."/>
            <person name="Toyoda A."/>
            <person name="Suzuki Y."/>
            <person name="Arimoto A."/>
            <person name="Ishii H."/>
            <person name="Satoh N."/>
            <person name="Nishiyama T."/>
            <person name="Hasebe M."/>
            <person name="Maruyama T."/>
            <person name="Minagawa J."/>
            <person name="Obokata J."/>
            <person name="Shigenobu S."/>
        </authorList>
    </citation>
    <scope>NUCLEOTIDE SEQUENCE [LARGE SCALE GENOMIC DNA]</scope>
</reference>
<sequence>MSSCFIRIKNALIQGSSVGSSGWIPAFLTHIPGFDSYSRQGEYRQQGVILEARPRGGLCHMTSIPQEYHRLCGLAVRHSLKDREVRVRSPAA</sequence>
<protein>
    <submittedName>
        <fullName evidence="1">Uncharacterized protein</fullName>
    </submittedName>
</protein>
<name>A0AAV4HYI0_9GAST</name>
<comment type="caution">
    <text evidence="1">The sequence shown here is derived from an EMBL/GenBank/DDBJ whole genome shotgun (WGS) entry which is preliminary data.</text>
</comment>
<gene>
    <name evidence="1" type="ORF">ElyMa_004606300</name>
</gene>
<dbReference type="EMBL" id="BMAT01009240">
    <property type="protein sequence ID" value="GFS02408.1"/>
    <property type="molecule type" value="Genomic_DNA"/>
</dbReference>
<keyword evidence="2" id="KW-1185">Reference proteome</keyword>